<keyword evidence="3 5" id="KW-0697">Rotamase</keyword>
<feature type="region of interest" description="Disordered" evidence="7">
    <location>
        <begin position="1"/>
        <end position="20"/>
    </location>
</feature>
<evidence type="ECO:0000256" key="2">
    <source>
        <dbReference type="ARBA" id="ARBA00006577"/>
    </source>
</evidence>
<dbReference type="Gene3D" id="3.10.50.40">
    <property type="match status" value="1"/>
</dbReference>
<dbReference type="Proteomes" id="UP000249166">
    <property type="component" value="Unassembled WGS sequence"/>
</dbReference>
<accession>A0A328HCR9</accession>
<dbReference type="InterPro" id="IPR001179">
    <property type="entry name" value="PPIase_FKBP_dom"/>
</dbReference>
<dbReference type="Pfam" id="PF00254">
    <property type="entry name" value="FKBP_C"/>
    <property type="match status" value="1"/>
</dbReference>
<comment type="similarity">
    <text evidence="2 6">Belongs to the FKBP-type PPIase family.</text>
</comment>
<evidence type="ECO:0000259" key="8">
    <source>
        <dbReference type="PROSITE" id="PS50059"/>
    </source>
</evidence>
<dbReference type="RefSeq" id="WP_102973626.1">
    <property type="nucleotide sequence ID" value="NZ_QLNP01000095.1"/>
</dbReference>
<evidence type="ECO:0000313" key="10">
    <source>
        <dbReference type="Proteomes" id="UP000249166"/>
    </source>
</evidence>
<comment type="catalytic activity">
    <reaction evidence="1 5 6">
        <text>[protein]-peptidylproline (omega=180) = [protein]-peptidylproline (omega=0)</text>
        <dbReference type="Rhea" id="RHEA:16237"/>
        <dbReference type="Rhea" id="RHEA-COMP:10747"/>
        <dbReference type="Rhea" id="RHEA-COMP:10748"/>
        <dbReference type="ChEBI" id="CHEBI:83833"/>
        <dbReference type="ChEBI" id="CHEBI:83834"/>
        <dbReference type="EC" id="5.2.1.8"/>
    </reaction>
</comment>
<dbReference type="AlphaFoldDB" id="A0A328HCR9"/>
<dbReference type="SUPFAM" id="SSF54534">
    <property type="entry name" value="FKBP-like"/>
    <property type="match status" value="1"/>
</dbReference>
<gene>
    <name evidence="9" type="ORF">DBZ45_15775</name>
</gene>
<evidence type="ECO:0000256" key="3">
    <source>
        <dbReference type="ARBA" id="ARBA00023110"/>
    </source>
</evidence>
<reference evidence="9 10" key="1">
    <citation type="submission" date="2018-04" db="EMBL/GenBank/DDBJ databases">
        <title>Bacteria isolated from cave deposits of Manipur.</title>
        <authorList>
            <person name="Sahoo D."/>
            <person name="Sarangthem I."/>
            <person name="Nandeibam J."/>
        </authorList>
    </citation>
    <scope>NUCLEOTIDE SEQUENCE [LARGE SCALE GENOMIC DNA]</scope>
    <source>
        <strain evidence="10">mrc11</strain>
    </source>
</reference>
<comment type="caution">
    <text evidence="9">The sequence shown here is derived from an EMBL/GenBank/DDBJ whole genome shotgun (WGS) entry which is preliminary data.</text>
</comment>
<dbReference type="PROSITE" id="PS50059">
    <property type="entry name" value="FKBP_PPIASE"/>
    <property type="match status" value="1"/>
</dbReference>
<keyword evidence="4 5" id="KW-0413">Isomerase</keyword>
<dbReference type="InterPro" id="IPR046357">
    <property type="entry name" value="PPIase_dom_sf"/>
</dbReference>
<feature type="compositionally biased region" description="Basic and acidic residues" evidence="7">
    <location>
        <begin position="1"/>
        <end position="15"/>
    </location>
</feature>
<proteinExistence type="inferred from homology"/>
<dbReference type="EMBL" id="QLNP01000095">
    <property type="protein sequence ID" value="RAM36378.1"/>
    <property type="molecule type" value="Genomic_DNA"/>
</dbReference>
<evidence type="ECO:0000256" key="7">
    <source>
        <dbReference type="SAM" id="MobiDB-lite"/>
    </source>
</evidence>
<dbReference type="OrthoDB" id="25996at2"/>
<dbReference type="GO" id="GO:0003755">
    <property type="term" value="F:peptidyl-prolyl cis-trans isomerase activity"/>
    <property type="evidence" value="ECO:0007669"/>
    <property type="project" value="UniProtKB-UniRule"/>
</dbReference>
<evidence type="ECO:0000256" key="4">
    <source>
        <dbReference type="ARBA" id="ARBA00023235"/>
    </source>
</evidence>
<name>A0A328HCR9_ARTGO</name>
<dbReference type="FunFam" id="3.10.50.40:FF:000006">
    <property type="entry name" value="Peptidyl-prolyl cis-trans isomerase"/>
    <property type="match status" value="1"/>
</dbReference>
<feature type="domain" description="PPIase FKBP-type" evidence="8">
    <location>
        <begin position="42"/>
        <end position="131"/>
    </location>
</feature>
<protein>
    <recommendedName>
        <fullName evidence="6">Peptidyl-prolyl cis-trans isomerase</fullName>
        <ecNumber evidence="6">5.2.1.8</ecNumber>
    </recommendedName>
</protein>
<evidence type="ECO:0000313" key="9">
    <source>
        <dbReference type="EMBL" id="RAM36378.1"/>
    </source>
</evidence>
<dbReference type="PANTHER" id="PTHR43811:SF19">
    <property type="entry name" value="39 KDA FK506-BINDING NUCLEAR PROTEIN"/>
    <property type="match status" value="1"/>
</dbReference>
<dbReference type="EC" id="5.2.1.8" evidence="6"/>
<organism evidence="9 10">
    <name type="scientific">Arthrobacter globiformis</name>
    <dbReference type="NCBI Taxonomy" id="1665"/>
    <lineage>
        <taxon>Bacteria</taxon>
        <taxon>Bacillati</taxon>
        <taxon>Actinomycetota</taxon>
        <taxon>Actinomycetes</taxon>
        <taxon>Micrococcales</taxon>
        <taxon>Micrococcaceae</taxon>
        <taxon>Arthrobacter</taxon>
    </lineage>
</organism>
<evidence type="ECO:0000256" key="1">
    <source>
        <dbReference type="ARBA" id="ARBA00000971"/>
    </source>
</evidence>
<evidence type="ECO:0000256" key="6">
    <source>
        <dbReference type="RuleBase" id="RU003915"/>
    </source>
</evidence>
<dbReference type="PANTHER" id="PTHR43811">
    <property type="entry name" value="FKBP-TYPE PEPTIDYL-PROLYL CIS-TRANS ISOMERASE FKPA"/>
    <property type="match status" value="1"/>
</dbReference>
<evidence type="ECO:0000256" key="5">
    <source>
        <dbReference type="PROSITE-ProRule" id="PRU00277"/>
    </source>
</evidence>
<sequence length="131" mass="13952">MSFGQRKIDREKPEIDFPEGPVPTELVITDIIEGDGPEAKAGDTVSTHYVGVAWSTGEEFDASWGRGAPLDFRVGVGQVIQGWDQGLLGMKVGGRRRLEIPSELAYGSRGAGGAIGPNEALIFVVDLVGVR</sequence>